<feature type="transmembrane region" description="Helical" evidence="2">
    <location>
        <begin position="65"/>
        <end position="85"/>
    </location>
</feature>
<evidence type="ECO:0000313" key="3">
    <source>
        <dbReference type="EMBL" id="XDO95934.1"/>
    </source>
</evidence>
<accession>A0AB39KQJ9</accession>
<reference evidence="3" key="1">
    <citation type="submission" date="2024-06" db="EMBL/GenBank/DDBJ databases">
        <title>Caulobacter inopinatus, sp. nov.</title>
        <authorList>
            <person name="Donachie S.P."/>
        </authorList>
    </citation>
    <scope>NUCLEOTIDE SEQUENCE</scope>
    <source>
        <strain evidence="3">73W</strain>
    </source>
</reference>
<dbReference type="AlphaFoldDB" id="A0AB39KQJ9"/>
<feature type="transmembrane region" description="Helical" evidence="2">
    <location>
        <begin position="97"/>
        <end position="118"/>
    </location>
</feature>
<sequence>MTDPIRDRLSRELLGMRYAELSPLKRSVIDLIADESPTNLHPCVDNKPAFWDGLADKVAAVGGSWGFIFGFAAALILWMGANLLLRPLGHAFDPYPFIFLNLILSTLAAIQAPIIMMSQNRQAARDRKAAEHDYVVNLRAELEILRLHDRLDALRAEELAGMVERVEAKVERLSAA</sequence>
<organism evidence="3">
    <name type="scientific">Caulobacter sp. 73W</name>
    <dbReference type="NCBI Taxonomy" id="3161137"/>
    <lineage>
        <taxon>Bacteria</taxon>
        <taxon>Pseudomonadati</taxon>
        <taxon>Pseudomonadota</taxon>
        <taxon>Alphaproteobacteria</taxon>
        <taxon>Caulobacterales</taxon>
        <taxon>Caulobacteraceae</taxon>
        <taxon>Caulobacter</taxon>
    </lineage>
</organism>
<dbReference type="PANTHER" id="PTHR41386:SF1">
    <property type="entry name" value="MEMBRANE PROTEIN"/>
    <property type="match status" value="1"/>
</dbReference>
<gene>
    <name evidence="3" type="ORF">ABOZ73_14205</name>
</gene>
<keyword evidence="2" id="KW-0812">Transmembrane</keyword>
<evidence type="ECO:0000256" key="1">
    <source>
        <dbReference type="SAM" id="Coils"/>
    </source>
</evidence>
<keyword evidence="1" id="KW-0175">Coiled coil</keyword>
<evidence type="ECO:0000256" key="2">
    <source>
        <dbReference type="SAM" id="Phobius"/>
    </source>
</evidence>
<name>A0AB39KQJ9_9CAUL</name>
<dbReference type="EMBL" id="CP158375">
    <property type="protein sequence ID" value="XDO95934.1"/>
    <property type="molecule type" value="Genomic_DNA"/>
</dbReference>
<keyword evidence="2" id="KW-1133">Transmembrane helix</keyword>
<dbReference type="Pfam" id="PF06210">
    <property type="entry name" value="DUF1003"/>
    <property type="match status" value="1"/>
</dbReference>
<keyword evidence="2" id="KW-0472">Membrane</keyword>
<feature type="coiled-coil region" evidence="1">
    <location>
        <begin position="137"/>
        <end position="176"/>
    </location>
</feature>
<dbReference type="RefSeq" id="WP_369058793.1">
    <property type="nucleotide sequence ID" value="NZ_CP158375.1"/>
</dbReference>
<proteinExistence type="predicted"/>
<protein>
    <submittedName>
        <fullName evidence="3">DUF1003 domain-containing protein</fullName>
    </submittedName>
</protein>
<dbReference type="PANTHER" id="PTHR41386">
    <property type="entry name" value="INTEGRAL MEMBRANE PROTEIN-RELATED"/>
    <property type="match status" value="1"/>
</dbReference>
<dbReference type="InterPro" id="IPR010406">
    <property type="entry name" value="DUF1003"/>
</dbReference>